<dbReference type="VEuPathDB" id="VectorBase:ACON2_034560"/>
<reference evidence="1" key="1">
    <citation type="submission" date="2022-08" db="UniProtKB">
        <authorList>
            <consortium name="EnsemblMetazoa"/>
        </authorList>
    </citation>
    <scope>IDENTIFICATION</scope>
</reference>
<dbReference type="Proteomes" id="UP000075882">
    <property type="component" value="Unassembled WGS sequence"/>
</dbReference>
<sequence>LSSSELASRFVYKQLRLSFALISRTPNHQSPQFPMAELEQWQEFASQIAKPDRSIRCNPEGIGFGQFAIVCSLPGAPENVQKLIDSPVAKLHKQTSTEHDSNTSTEDIVKILIEQLPCFGTLEQYTWLVRATVALHLLKGVPTKVSSLVRKLSGAVAGLDLACFRHSTFMIHTVAKSLKEDIPLEGVNLLHAIKKLALANSPQLYYTALALIFAGFDAITHPNKPIATYRVCGVNEALQLLDTLDAPWLQRQCASLQTIYQLLKLLSLYQNMVIMRHAGKRPQELQEEHASFAALLCATDAQVKSIRQWLEQLSVVLQPYGIRQDEDHLIIADLIHVDMLPLFDDWDQHEQMM</sequence>
<accession>A0A8W7PJH8</accession>
<name>A0A8W7PJH8_ANOCL</name>
<organism evidence="1">
    <name type="scientific">Anopheles coluzzii</name>
    <name type="common">African malaria mosquito</name>
    <dbReference type="NCBI Taxonomy" id="1518534"/>
    <lineage>
        <taxon>Eukaryota</taxon>
        <taxon>Metazoa</taxon>
        <taxon>Ecdysozoa</taxon>
        <taxon>Arthropoda</taxon>
        <taxon>Hexapoda</taxon>
        <taxon>Insecta</taxon>
        <taxon>Pterygota</taxon>
        <taxon>Neoptera</taxon>
        <taxon>Endopterygota</taxon>
        <taxon>Diptera</taxon>
        <taxon>Nematocera</taxon>
        <taxon>Culicoidea</taxon>
        <taxon>Culicidae</taxon>
        <taxon>Anophelinae</taxon>
        <taxon>Anopheles</taxon>
    </lineage>
</organism>
<dbReference type="EnsemblMetazoa" id="ACOM032792-RA">
    <property type="protein sequence ID" value="ACOM032792-PA.1"/>
    <property type="gene ID" value="ACOM032792"/>
</dbReference>
<dbReference type="AlphaFoldDB" id="A0A8W7PJH8"/>
<evidence type="ECO:0000313" key="1">
    <source>
        <dbReference type="EnsemblMetazoa" id="ACOM032792-PA.1"/>
    </source>
</evidence>
<proteinExistence type="predicted"/>
<protein>
    <submittedName>
        <fullName evidence="1">Uncharacterized protein</fullName>
    </submittedName>
</protein>